<keyword evidence="2" id="KW-1185">Reference proteome</keyword>
<dbReference type="EMBL" id="VULO01000011">
    <property type="protein sequence ID" value="MSS84992.1"/>
    <property type="molecule type" value="Genomic_DNA"/>
</dbReference>
<gene>
    <name evidence="1" type="ORF">FYJ24_09490</name>
</gene>
<dbReference type="AlphaFoldDB" id="A0A6N7W989"/>
<evidence type="ECO:0000313" key="1">
    <source>
        <dbReference type="EMBL" id="MSS84992.1"/>
    </source>
</evidence>
<dbReference type="Proteomes" id="UP000470875">
    <property type="component" value="Unassembled WGS sequence"/>
</dbReference>
<comment type="caution">
    <text evidence="1">The sequence shown here is derived from an EMBL/GenBank/DDBJ whole genome shotgun (WGS) entry which is preliminary data.</text>
</comment>
<sequence>MIRTVETTWATIQAHNPDVPPVFVTIGEGGNTLGHFWANRWKHRTDDQRVHELFLGGEGLERGGSDTLGTLLHEAAHGIANHREIKDTSRQGRYHNTRFKALAEEIGIHVEHSKSLGWSTTTLPDHTAKKYAQQIDDLDAAITHYRQASLLFRLGKETKKVPALVCGCGRKIRASKKSQDFGPIMCGVCREEFTEEDL</sequence>
<reference evidence="1 2" key="1">
    <citation type="submission" date="2019-08" db="EMBL/GenBank/DDBJ databases">
        <title>In-depth cultivation of the pig gut microbiome towards novel bacterial diversity and tailored functional studies.</title>
        <authorList>
            <person name="Wylensek D."/>
            <person name="Hitch T.C.A."/>
            <person name="Clavel T."/>
        </authorList>
    </citation>
    <scope>NUCLEOTIDE SEQUENCE [LARGE SCALE GENOMIC DNA]</scope>
    <source>
        <strain evidence="1 2">WB03_NA08</strain>
    </source>
</reference>
<accession>A0A6N7W989</accession>
<evidence type="ECO:0008006" key="3">
    <source>
        <dbReference type="Google" id="ProtNLM"/>
    </source>
</evidence>
<name>A0A6N7W989_9ACTO</name>
<proteinExistence type="predicted"/>
<organism evidence="1 2">
    <name type="scientific">Scrofimicrobium canadense</name>
    <dbReference type="NCBI Taxonomy" id="2652290"/>
    <lineage>
        <taxon>Bacteria</taxon>
        <taxon>Bacillati</taxon>
        <taxon>Actinomycetota</taxon>
        <taxon>Actinomycetes</taxon>
        <taxon>Actinomycetales</taxon>
        <taxon>Actinomycetaceae</taxon>
        <taxon>Scrofimicrobium</taxon>
    </lineage>
</organism>
<protein>
    <recommendedName>
        <fullName evidence="3">SprT-like domain-containing protein</fullName>
    </recommendedName>
</protein>
<evidence type="ECO:0000313" key="2">
    <source>
        <dbReference type="Proteomes" id="UP000470875"/>
    </source>
</evidence>